<organism evidence="13 14">
    <name type="scientific">Cricetulus griseus</name>
    <name type="common">Chinese hamster</name>
    <name type="synonym">Cricetulus barabensis griseus</name>
    <dbReference type="NCBI Taxonomy" id="10029"/>
    <lineage>
        <taxon>Eukaryota</taxon>
        <taxon>Metazoa</taxon>
        <taxon>Chordata</taxon>
        <taxon>Craniata</taxon>
        <taxon>Vertebrata</taxon>
        <taxon>Euteleostomi</taxon>
        <taxon>Mammalia</taxon>
        <taxon>Eutheria</taxon>
        <taxon>Euarchontoglires</taxon>
        <taxon>Glires</taxon>
        <taxon>Rodentia</taxon>
        <taxon>Myomorpha</taxon>
        <taxon>Muroidea</taxon>
        <taxon>Cricetidae</taxon>
        <taxon>Cricetinae</taxon>
        <taxon>Cricetulus</taxon>
    </lineage>
</organism>
<dbReference type="SMART" id="SM00049">
    <property type="entry name" value="DEP"/>
    <property type="match status" value="1"/>
</dbReference>
<accession>G3GYA1</accession>
<keyword evidence="8" id="KW-0449">Lipoprotein</keyword>
<dbReference type="InterPro" id="IPR038207">
    <property type="entry name" value="DIX_dom_sf"/>
</dbReference>
<dbReference type="FunFam" id="2.40.240.130:FF:000001">
    <property type="entry name" value="Segment polarity protein dishevelled homolog DVL-1"/>
    <property type="match status" value="1"/>
</dbReference>
<dbReference type="InterPro" id="IPR000591">
    <property type="entry name" value="DEP_dom"/>
</dbReference>
<dbReference type="CDD" id="cd04438">
    <property type="entry name" value="DEP_dishevelled"/>
    <property type="match status" value="1"/>
</dbReference>
<evidence type="ECO:0000256" key="8">
    <source>
        <dbReference type="ARBA" id="ARBA00023288"/>
    </source>
</evidence>
<keyword evidence="4" id="KW-0217">Developmental protein</keyword>
<dbReference type="CDD" id="cd16127">
    <property type="entry name" value="Ubl_ATG8_GABARAP_like"/>
    <property type="match status" value="1"/>
</dbReference>
<name>G3GYA1_CRIGR</name>
<dbReference type="GO" id="GO:0005829">
    <property type="term" value="C:cytosol"/>
    <property type="evidence" value="ECO:0007669"/>
    <property type="project" value="TreeGrafter"/>
</dbReference>
<protein>
    <submittedName>
        <fullName evidence="13">Segment polarity protein dishevelled-like DVL-2</fullName>
    </submittedName>
</protein>
<dbReference type="GO" id="GO:0060070">
    <property type="term" value="P:canonical Wnt signaling pathway"/>
    <property type="evidence" value="ECO:0007669"/>
    <property type="project" value="TreeGrafter"/>
</dbReference>
<feature type="domain" description="DEP" evidence="11">
    <location>
        <begin position="531"/>
        <end position="605"/>
    </location>
</feature>
<dbReference type="Gene3D" id="2.40.240.130">
    <property type="match status" value="1"/>
</dbReference>
<feature type="region of interest" description="Disordered" evidence="10">
    <location>
        <begin position="125"/>
        <end position="294"/>
    </location>
</feature>
<dbReference type="STRING" id="10029.G3GYA1"/>
<feature type="compositionally biased region" description="Low complexity" evidence="10">
    <location>
        <begin position="125"/>
        <end position="137"/>
    </location>
</feature>
<dbReference type="SUPFAM" id="SSF54236">
    <property type="entry name" value="Ubiquitin-like"/>
    <property type="match status" value="2"/>
</dbReference>
<dbReference type="PANTHER" id="PTHR10878">
    <property type="entry name" value="SEGMENT POLARITY PROTEIN DISHEVELLED"/>
    <property type="match status" value="1"/>
</dbReference>
<evidence type="ECO:0000256" key="5">
    <source>
        <dbReference type="ARBA" id="ARBA00022490"/>
    </source>
</evidence>
<keyword evidence="6 9" id="KW-0879">Wnt signaling pathway</keyword>
<dbReference type="EMBL" id="JH000064">
    <property type="protein sequence ID" value="EGV93917.1"/>
    <property type="molecule type" value="Genomic_DNA"/>
</dbReference>
<dbReference type="AlphaFoldDB" id="G3GYA1"/>
<feature type="compositionally biased region" description="Acidic residues" evidence="10">
    <location>
        <begin position="220"/>
        <end position="237"/>
    </location>
</feature>
<dbReference type="GlyGen" id="G3GYA1">
    <property type="glycosylation" value="3 sites"/>
</dbReference>
<dbReference type="eggNOG" id="KOG3571">
    <property type="taxonomic scope" value="Eukaryota"/>
</dbReference>
<comment type="subcellular location">
    <subcellularLocation>
        <location evidence="2">Cytoplasm</location>
    </subcellularLocation>
    <subcellularLocation>
        <location evidence="1">Membrane</location>
    </subcellularLocation>
</comment>
<dbReference type="PaxDb" id="10029-XP_007625171.1"/>
<dbReference type="InterPro" id="IPR036388">
    <property type="entry name" value="WH-like_DNA-bd_sf"/>
</dbReference>
<evidence type="ECO:0000259" key="11">
    <source>
        <dbReference type="PROSITE" id="PS50186"/>
    </source>
</evidence>
<feature type="compositionally biased region" description="Pro residues" evidence="10">
    <location>
        <begin position="207"/>
        <end position="216"/>
    </location>
</feature>
<dbReference type="Pfam" id="PF02991">
    <property type="entry name" value="ATG8"/>
    <property type="match status" value="1"/>
</dbReference>
<dbReference type="InterPro" id="IPR029071">
    <property type="entry name" value="Ubiquitin-like_domsf"/>
</dbReference>
<evidence type="ECO:0000313" key="13">
    <source>
        <dbReference type="EMBL" id="EGV93917.1"/>
    </source>
</evidence>
<feature type="compositionally biased region" description="Polar residues" evidence="10">
    <location>
        <begin position="280"/>
        <end position="293"/>
    </location>
</feature>
<dbReference type="Pfam" id="PF00610">
    <property type="entry name" value="DEP"/>
    <property type="match status" value="1"/>
</dbReference>
<dbReference type="PRINTS" id="PR01760">
    <property type="entry name" value="DISHEVELLED"/>
</dbReference>
<evidence type="ECO:0000256" key="1">
    <source>
        <dbReference type="ARBA" id="ARBA00004370"/>
    </source>
</evidence>
<evidence type="ECO:0000259" key="12">
    <source>
        <dbReference type="PROSITE" id="PS50841"/>
    </source>
</evidence>
<dbReference type="PROSITE" id="PS50186">
    <property type="entry name" value="DEP"/>
    <property type="match status" value="1"/>
</dbReference>
<evidence type="ECO:0000256" key="10">
    <source>
        <dbReference type="SAM" id="MobiDB-lite"/>
    </source>
</evidence>
<dbReference type="PANTHER" id="PTHR10878:SF8">
    <property type="entry name" value="SEGMENT POLARITY PROTEIN DISHEVELLED HOMOLOG DVL-2"/>
    <property type="match status" value="1"/>
</dbReference>
<sequence>MKFVYKEEHPFEKRRSEGEKIRKKYPDRVPVIVEKAPKARIGDLDKKKYLVPSDLTVGQFYFLIRKRIHLRAEDALFFFVNNVIPPTSATMGQLYQAPDSATLLEKMKLKDSLFDLDGPKVASPLSPTSLTHTSRSPAALTPVPLSQGDLSQPRKKDRKNRKLGPGGGTGFGVLRRPRPAPGDGEKRSRIKKSKKRKLKKADRGDRLPPPGPPRAPPSDTDSEEEEEEEEEEDEEEMTAVVGGEVPVSVLPTPPEAPRPPVTVHPEGVPPTDSEGKEVGSTETSQDGDASSSEGEMRVMDEDIMVESGAAGGPGPGGGGGCAGGGGGEALGGGGAGGGGVGETKVIYHLDEEETPYLVKIPVPAERITLGDFKSVLQRPAGAKYFFKSMDQDFGVVKEEISDDNARLPCFNGRVVSWVNDMNFENMSNDDAVRVLRDIVHKPGPIVLTVAKCWDPSPQAYFTLPRNEPIQPIDPAAWVSHSAALTGTFPAYPGSSSMSTITSGSSLPDGCESRGLSIHMDMASVTKAMAAPESGLEVRDRMWLKITIPNAFLGSDVVDWLYHHVEGFPERREARKYASGLLKAGLIRHTVNKITFSEQCYYVFGDLSGGCESCKSPSLVWESRLSYLVLHSNPRPGPGTVAMATRVVRHCVFHAWPCSGQPWGLICAYILLNKPGTSCRTVFPRERVPHESHKSILG</sequence>
<evidence type="ECO:0000256" key="7">
    <source>
        <dbReference type="ARBA" id="ARBA00023136"/>
    </source>
</evidence>
<feature type="compositionally biased region" description="Basic residues" evidence="10">
    <location>
        <begin position="188"/>
        <end position="200"/>
    </location>
</feature>
<dbReference type="GO" id="GO:0016020">
    <property type="term" value="C:membrane"/>
    <property type="evidence" value="ECO:0007669"/>
    <property type="project" value="UniProtKB-SubCell"/>
</dbReference>
<dbReference type="InterPro" id="IPR008339">
    <property type="entry name" value="Dishevelled_fam"/>
</dbReference>
<gene>
    <name evidence="13" type="ORF">I79_002774</name>
</gene>
<feature type="compositionally biased region" description="Pro residues" evidence="10">
    <location>
        <begin position="251"/>
        <end position="262"/>
    </location>
</feature>
<dbReference type="Proteomes" id="UP000001075">
    <property type="component" value="Unassembled WGS sequence"/>
</dbReference>
<evidence type="ECO:0000256" key="9">
    <source>
        <dbReference type="PROSITE-ProRule" id="PRU00069"/>
    </source>
</evidence>
<keyword evidence="5" id="KW-0963">Cytoplasm</keyword>
<dbReference type="SUPFAM" id="SSF46785">
    <property type="entry name" value="Winged helix' DNA-binding domain"/>
    <property type="match status" value="1"/>
</dbReference>
<dbReference type="Gene3D" id="2.30.42.10">
    <property type="match status" value="1"/>
</dbReference>
<keyword evidence="7" id="KW-0472">Membrane</keyword>
<proteinExistence type="inferred from homology"/>
<dbReference type="FunFam" id="1.10.10.10:FF:000040">
    <property type="entry name" value="segment polarity protein dishevelled homolog DVL-3"/>
    <property type="match status" value="1"/>
</dbReference>
<feature type="compositionally biased region" description="Basic residues" evidence="10">
    <location>
        <begin position="153"/>
        <end position="162"/>
    </location>
</feature>
<dbReference type="InterPro" id="IPR015506">
    <property type="entry name" value="Dsh/Dvl-rel"/>
</dbReference>
<dbReference type="Gene3D" id="3.10.20.90">
    <property type="entry name" value="Phosphatidylinositol 3-kinase Catalytic Subunit, Chain A, domain 1"/>
    <property type="match status" value="1"/>
</dbReference>
<evidence type="ECO:0000313" key="14">
    <source>
        <dbReference type="Proteomes" id="UP000001075"/>
    </source>
</evidence>
<reference evidence="14" key="1">
    <citation type="journal article" date="2011" name="Nat. Biotechnol.">
        <title>The genomic sequence of the Chinese hamster ovary (CHO)-K1 cell line.</title>
        <authorList>
            <person name="Xu X."/>
            <person name="Nagarajan H."/>
            <person name="Lewis N.E."/>
            <person name="Pan S."/>
            <person name="Cai Z."/>
            <person name="Liu X."/>
            <person name="Chen W."/>
            <person name="Xie M."/>
            <person name="Wang W."/>
            <person name="Hammond S."/>
            <person name="Andersen M.R."/>
            <person name="Neff N."/>
            <person name="Passarelli B."/>
            <person name="Koh W."/>
            <person name="Fan H.C."/>
            <person name="Wang J."/>
            <person name="Gui Y."/>
            <person name="Lee K.H."/>
            <person name="Betenbaugh M.J."/>
            <person name="Quake S.R."/>
            <person name="Famili I."/>
            <person name="Palsson B.O."/>
            <person name="Wang J."/>
        </authorList>
    </citation>
    <scope>NUCLEOTIDE SEQUENCE [LARGE SCALE GENOMIC DNA]</scope>
    <source>
        <strain evidence="14">CHO K1 cell line</strain>
    </source>
</reference>
<dbReference type="PROSITE" id="PS50841">
    <property type="entry name" value="DIX"/>
    <property type="match status" value="1"/>
</dbReference>
<dbReference type="InterPro" id="IPR001158">
    <property type="entry name" value="DIX"/>
</dbReference>
<dbReference type="Gene3D" id="1.10.10.10">
    <property type="entry name" value="Winged helix-like DNA-binding domain superfamily/Winged helix DNA-binding domain"/>
    <property type="match status" value="1"/>
</dbReference>
<comment type="similarity">
    <text evidence="3">Belongs to the ATG8 family.</text>
</comment>
<dbReference type="InParanoid" id="G3GYA1"/>
<dbReference type="Pfam" id="PF00778">
    <property type="entry name" value="DIX"/>
    <property type="match status" value="1"/>
</dbReference>
<evidence type="ECO:0000256" key="4">
    <source>
        <dbReference type="ARBA" id="ARBA00022473"/>
    </source>
</evidence>
<dbReference type="InterPro" id="IPR004241">
    <property type="entry name" value="Atg8-like"/>
</dbReference>
<evidence type="ECO:0000256" key="2">
    <source>
        <dbReference type="ARBA" id="ARBA00004496"/>
    </source>
</evidence>
<dbReference type="GO" id="GO:0035556">
    <property type="term" value="P:intracellular signal transduction"/>
    <property type="evidence" value="ECO:0007669"/>
    <property type="project" value="InterPro"/>
</dbReference>
<feature type="domain" description="DIX" evidence="12">
    <location>
        <begin position="340"/>
        <end position="422"/>
    </location>
</feature>
<dbReference type="SMART" id="SM00021">
    <property type="entry name" value="DAX"/>
    <property type="match status" value="1"/>
</dbReference>
<evidence type="ECO:0000256" key="6">
    <source>
        <dbReference type="ARBA" id="ARBA00022687"/>
    </source>
</evidence>
<evidence type="ECO:0000256" key="3">
    <source>
        <dbReference type="ARBA" id="ARBA00007293"/>
    </source>
</evidence>
<dbReference type="InterPro" id="IPR036390">
    <property type="entry name" value="WH_DNA-bd_sf"/>
</dbReference>
<dbReference type="GO" id="GO:0005109">
    <property type="term" value="F:frizzled binding"/>
    <property type="evidence" value="ECO:0007669"/>
    <property type="project" value="TreeGrafter"/>
</dbReference>
<dbReference type="InterPro" id="IPR036034">
    <property type="entry name" value="PDZ_sf"/>
</dbReference>